<gene>
    <name evidence="1" type="ORF">PLAN_40333</name>
</gene>
<dbReference type="EMBL" id="CZCZ02000014">
    <property type="protein sequence ID" value="CAC5343918.1"/>
    <property type="molecule type" value="Genomic_DNA"/>
</dbReference>
<keyword evidence="2" id="KW-1185">Reference proteome</keyword>
<evidence type="ECO:0000313" key="2">
    <source>
        <dbReference type="Proteomes" id="UP000196521"/>
    </source>
</evidence>
<accession>A0A6J7ZMT0</accession>
<evidence type="ECO:0000313" key="1">
    <source>
        <dbReference type="EMBL" id="CAC5343918.1"/>
    </source>
</evidence>
<organism evidence="1 2">
    <name type="scientific">Planktothrix rubescens CCAP 1459/22</name>
    <dbReference type="NCBI Taxonomy" id="329571"/>
    <lineage>
        <taxon>Bacteria</taxon>
        <taxon>Bacillati</taxon>
        <taxon>Cyanobacteriota</taxon>
        <taxon>Cyanophyceae</taxon>
        <taxon>Oscillatoriophycideae</taxon>
        <taxon>Oscillatoriales</taxon>
        <taxon>Microcoleaceae</taxon>
        <taxon>Planktothrix</taxon>
    </lineage>
</organism>
<dbReference type="EMBL" id="LR812490">
    <property type="protein sequence ID" value="CAC5343918.1"/>
    <property type="molecule type" value="Genomic_DNA"/>
</dbReference>
<reference evidence="1" key="1">
    <citation type="submission" date="2020-05" db="EMBL/GenBank/DDBJ databases">
        <authorList>
            <consortium name="Genoscope - CEA"/>
            <person name="William W."/>
        </authorList>
    </citation>
    <scope>NUCLEOTIDE SEQUENCE [LARGE SCALE GENOMIC DNA]</scope>
    <source>
        <strain evidence="1">PCC 7821</strain>
    </source>
</reference>
<protein>
    <submittedName>
        <fullName evidence="1">Uncharacterized protein</fullName>
    </submittedName>
</protein>
<name>A0A6J7ZMT0_PLARU</name>
<proteinExistence type="predicted"/>
<comment type="caution">
    <text evidence="1">The sequence shown here is derived from an EMBL/GenBank/DDBJ whole genome shotgun (WGS) entry which is preliminary data.</text>
</comment>
<sequence length="32" mass="3547">MTQRLRVVARVMALPNQVEALKVLLLGLDSVL</sequence>
<dbReference type="AlphaFoldDB" id="A0A6J7ZMT0"/>
<dbReference type="Proteomes" id="UP000196521">
    <property type="component" value="Chromosome"/>
</dbReference>